<sequence length="353" mass="37316">ARRVASARGDNSAEDISRAAWTAMQVLRLPPSDPADDDTTDPWSVPLAMLLRSLVEYPQWLVPTSSQGAQEVLQTLINQRGQSLLVACAGQANLEAAPAPAEAGSPPAVQPELRGIRTMSGIELVFRWHQARAQSSAGATAEGGRDHIDRSESASQAPQLHGIALNPSSEGGADALLNDMILPHLVGFAAAQRIEAALADLASWIPDPVAETAPNEALEIIDEFSSFIALLHVAPDGEQHLHTSSSGEALLYTGADLVGRASELLLQSHAADFDGEWRTVQLPLRAVIQAAASQSGAGVEFVYGWSRSVRSSNEVVSLRFPSAQLLIDLFAAAGCDLMREGPTPKPRPTAPGL</sequence>
<organism evidence="2">
    <name type="scientific">uncultured organism MedDCM-OCT-S04-C46</name>
    <dbReference type="NCBI Taxonomy" id="743616"/>
    <lineage>
        <taxon>unclassified sequences</taxon>
        <taxon>environmental samples</taxon>
    </lineage>
</organism>
<feature type="compositionally biased region" description="Basic and acidic residues" evidence="1">
    <location>
        <begin position="143"/>
        <end position="152"/>
    </location>
</feature>
<feature type="region of interest" description="Disordered" evidence="1">
    <location>
        <begin position="135"/>
        <end position="165"/>
    </location>
</feature>
<evidence type="ECO:0000256" key="1">
    <source>
        <dbReference type="SAM" id="MobiDB-lite"/>
    </source>
</evidence>
<feature type="non-terminal residue" evidence="2">
    <location>
        <position position="1"/>
    </location>
</feature>
<dbReference type="AlphaFoldDB" id="D6PJ42"/>
<evidence type="ECO:0000313" key="2">
    <source>
        <dbReference type="EMBL" id="ADD95743.1"/>
    </source>
</evidence>
<protein>
    <submittedName>
        <fullName evidence="2">Uncharacterized protein</fullName>
    </submittedName>
</protein>
<dbReference type="EMBL" id="GU943091">
    <property type="protein sequence ID" value="ADD95743.1"/>
    <property type="molecule type" value="Genomic_DNA"/>
</dbReference>
<accession>D6PJ42</accession>
<reference evidence="2" key="1">
    <citation type="journal article" date="2010" name="ISME J.">
        <title>Metagenome of the Mediterranean deep chlorophyll maximum studied by direct and fosmid library 454 pyrosequencing.</title>
        <authorList>
            <person name="Ghai R."/>
            <person name="Martin-Cuadrado A.B."/>
            <person name="Molto A.G."/>
            <person name="Heredia I.G."/>
            <person name="Cabrera R."/>
            <person name="Martin J."/>
            <person name="Verdu M."/>
            <person name="Deschamps P."/>
            <person name="Moreira D."/>
            <person name="Lopez-Garcia P."/>
            <person name="Mira A."/>
            <person name="Rodriguez-Valera F."/>
        </authorList>
    </citation>
    <scope>NUCLEOTIDE SEQUENCE</scope>
</reference>
<proteinExistence type="predicted"/>
<name>D6PJ42_9ZZZZ</name>